<keyword evidence="2" id="KW-1185">Reference proteome</keyword>
<dbReference type="EMBL" id="LWGR01000009">
    <property type="protein sequence ID" value="KZM72204.1"/>
    <property type="molecule type" value="Genomic_DNA"/>
</dbReference>
<organism evidence="1 2">
    <name type="scientific">Nocardia terpenica</name>
    <dbReference type="NCBI Taxonomy" id="455432"/>
    <lineage>
        <taxon>Bacteria</taxon>
        <taxon>Bacillati</taxon>
        <taxon>Actinomycetota</taxon>
        <taxon>Actinomycetes</taxon>
        <taxon>Mycobacteriales</taxon>
        <taxon>Nocardiaceae</taxon>
        <taxon>Nocardia</taxon>
    </lineage>
</organism>
<proteinExistence type="predicted"/>
<evidence type="ECO:0008006" key="3">
    <source>
        <dbReference type="Google" id="ProtNLM"/>
    </source>
</evidence>
<gene>
    <name evidence="1" type="ORF">AWN90_36620</name>
</gene>
<dbReference type="InterPro" id="IPR058154">
    <property type="entry name" value="Bxb1_TTP-like"/>
</dbReference>
<name>A0A161Z1Q5_9NOCA</name>
<protein>
    <recommendedName>
        <fullName evidence="3">Phage tail protein</fullName>
    </recommendedName>
</protein>
<dbReference type="Proteomes" id="UP000076512">
    <property type="component" value="Unassembled WGS sequence"/>
</dbReference>
<sequence length="214" mass="22934">MRDLKQSLLLKPLSGAVFVAPMSVDVPAAFTTGATADLLDLKSAGFTSLGHVSKEGAPTFTPETETSEVEAWGLLESARTDVTKRTTKIAWTGQETHRHNLQLFHNRDLSNVKYNPITGETEFADPTAPSITYHRGIFIGVDGAGPTTTYVIKVVPKMTITEVNEQSWKQDEVISYGFTASAKLDESTGYAIKTVLAGPGWKALAGKAGFTAAA</sequence>
<reference evidence="1 2" key="1">
    <citation type="submission" date="2016-04" db="EMBL/GenBank/DDBJ databases">
        <authorList>
            <person name="Evans L.H."/>
            <person name="Alamgir A."/>
            <person name="Owens N."/>
            <person name="Weber N.D."/>
            <person name="Virtaneva K."/>
            <person name="Barbian K."/>
            <person name="Babar A."/>
            <person name="Rosenke K."/>
        </authorList>
    </citation>
    <scope>NUCLEOTIDE SEQUENCE [LARGE SCALE GENOMIC DNA]</scope>
    <source>
        <strain evidence="1 2">IFM 0406</strain>
    </source>
</reference>
<evidence type="ECO:0000313" key="2">
    <source>
        <dbReference type="Proteomes" id="UP000076512"/>
    </source>
</evidence>
<dbReference type="STRING" id="455432.AWN90_36620"/>
<accession>A0A161Z1Q5</accession>
<comment type="caution">
    <text evidence="1">The sequence shown here is derived from an EMBL/GenBank/DDBJ whole genome shotgun (WGS) entry which is preliminary data.</text>
</comment>
<evidence type="ECO:0000313" key="1">
    <source>
        <dbReference type="EMBL" id="KZM72204.1"/>
    </source>
</evidence>
<dbReference type="AlphaFoldDB" id="A0A161Z1Q5"/>
<dbReference type="Pfam" id="PF25681">
    <property type="entry name" value="Phage_TTP_17"/>
    <property type="match status" value="1"/>
</dbReference>